<dbReference type="EMBL" id="JACHGJ010000002">
    <property type="protein sequence ID" value="MBB6479524.1"/>
    <property type="molecule type" value="Genomic_DNA"/>
</dbReference>
<organism evidence="1 2">
    <name type="scientific">Spirochaeta isovalerica</name>
    <dbReference type="NCBI Taxonomy" id="150"/>
    <lineage>
        <taxon>Bacteria</taxon>
        <taxon>Pseudomonadati</taxon>
        <taxon>Spirochaetota</taxon>
        <taxon>Spirochaetia</taxon>
        <taxon>Spirochaetales</taxon>
        <taxon>Spirochaetaceae</taxon>
        <taxon>Spirochaeta</taxon>
    </lineage>
</organism>
<dbReference type="AlphaFoldDB" id="A0A841R397"/>
<evidence type="ECO:0000313" key="2">
    <source>
        <dbReference type="Proteomes" id="UP000587760"/>
    </source>
</evidence>
<accession>A0A841R397</accession>
<keyword evidence="2" id="KW-1185">Reference proteome</keyword>
<sequence>MTEKALNSSETLESQSLSDTTWHELIDRMSVLFSLSDDMNQRFKKCKLAKLIAALPFIAGCDDPYRTALSHLSITYLASHEAGKDIFNHNFADNKALLKRLEPISHFSGGHKTIIDRGMNLLAVIMLADHKKDIENDKISDKYNPLSSEVWNFEKQIFHLEKAINSIYCPQMDEIITFEDAKAYWWEYPS</sequence>
<reference evidence="1 2" key="1">
    <citation type="submission" date="2020-08" db="EMBL/GenBank/DDBJ databases">
        <title>Genomic Encyclopedia of Type Strains, Phase IV (KMG-IV): sequencing the most valuable type-strain genomes for metagenomic binning, comparative biology and taxonomic classification.</title>
        <authorList>
            <person name="Goeker M."/>
        </authorList>
    </citation>
    <scope>NUCLEOTIDE SEQUENCE [LARGE SCALE GENOMIC DNA]</scope>
    <source>
        <strain evidence="1 2">DSM 2461</strain>
    </source>
</reference>
<comment type="caution">
    <text evidence="1">The sequence shown here is derived from an EMBL/GenBank/DDBJ whole genome shotgun (WGS) entry which is preliminary data.</text>
</comment>
<gene>
    <name evidence="1" type="ORF">HNR50_001182</name>
</gene>
<dbReference type="RefSeq" id="WP_184744830.1">
    <property type="nucleotide sequence ID" value="NZ_JACHGJ010000002.1"/>
</dbReference>
<name>A0A841R397_9SPIO</name>
<evidence type="ECO:0000313" key="1">
    <source>
        <dbReference type="EMBL" id="MBB6479524.1"/>
    </source>
</evidence>
<protein>
    <submittedName>
        <fullName evidence="1">Uncharacterized protein</fullName>
    </submittedName>
</protein>
<dbReference type="Proteomes" id="UP000587760">
    <property type="component" value="Unassembled WGS sequence"/>
</dbReference>
<proteinExistence type="predicted"/>